<keyword evidence="1" id="KW-0812">Transmembrane</keyword>
<proteinExistence type="predicted"/>
<keyword evidence="1" id="KW-1133">Transmembrane helix</keyword>
<reference evidence="2 3" key="1">
    <citation type="submission" date="2020-08" db="EMBL/GenBank/DDBJ databases">
        <title>Sequencing the genomes of 1000 actinobacteria strains.</title>
        <authorList>
            <person name="Klenk H.-P."/>
        </authorList>
    </citation>
    <scope>NUCLEOTIDE SEQUENCE [LARGE SCALE GENOMIC DNA]</scope>
    <source>
        <strain evidence="2 3">DSM 45790</strain>
    </source>
</reference>
<sequence length="219" mass="24105">MNPRNTRHGSYHHVAPPPPPGALTRLWRRRSEVLLVTGAVAFGVGAYAAHGWIGFGLLTGLVAAPATVRAGRSRFVAHFWCVYSRRRMQRVFMNTSLQTPAGRVPLILWITPAQAGEKALILCRAGISPESFHAYAPELAAACGASEARVSRHRKWSNLVTVEIVRRATVPARSPVGVHRLISNPYSWESLDVSSPEAFPEIAGRAERHDRPGEVLTWH</sequence>
<evidence type="ECO:0000313" key="2">
    <source>
        <dbReference type="EMBL" id="MBB5625550.1"/>
    </source>
</evidence>
<dbReference type="AlphaFoldDB" id="A0A7W8Z1B8"/>
<evidence type="ECO:0000256" key="1">
    <source>
        <dbReference type="SAM" id="Phobius"/>
    </source>
</evidence>
<dbReference type="RefSeq" id="WP_184608878.1">
    <property type="nucleotide sequence ID" value="NZ_BOOS01000024.1"/>
</dbReference>
<feature type="transmembrane region" description="Helical" evidence="1">
    <location>
        <begin position="33"/>
        <end position="55"/>
    </location>
</feature>
<comment type="caution">
    <text evidence="2">The sequence shown here is derived from an EMBL/GenBank/DDBJ whole genome shotgun (WGS) entry which is preliminary data.</text>
</comment>
<protein>
    <submittedName>
        <fullName evidence="2">Uncharacterized protein</fullName>
    </submittedName>
</protein>
<organism evidence="2 3">
    <name type="scientific">Sphaerisporangium krabiense</name>
    <dbReference type="NCBI Taxonomy" id="763782"/>
    <lineage>
        <taxon>Bacteria</taxon>
        <taxon>Bacillati</taxon>
        <taxon>Actinomycetota</taxon>
        <taxon>Actinomycetes</taxon>
        <taxon>Streptosporangiales</taxon>
        <taxon>Streptosporangiaceae</taxon>
        <taxon>Sphaerisporangium</taxon>
    </lineage>
</organism>
<keyword evidence="3" id="KW-1185">Reference proteome</keyword>
<gene>
    <name evidence="2" type="ORF">BJ981_001249</name>
</gene>
<dbReference type="Proteomes" id="UP000588112">
    <property type="component" value="Unassembled WGS sequence"/>
</dbReference>
<keyword evidence="1" id="KW-0472">Membrane</keyword>
<evidence type="ECO:0000313" key="3">
    <source>
        <dbReference type="Proteomes" id="UP000588112"/>
    </source>
</evidence>
<name>A0A7W8Z1B8_9ACTN</name>
<accession>A0A7W8Z1B8</accession>
<dbReference type="EMBL" id="JACHBR010000001">
    <property type="protein sequence ID" value="MBB5625550.1"/>
    <property type="molecule type" value="Genomic_DNA"/>
</dbReference>